<dbReference type="OrthoDB" id="5829915at2759"/>
<keyword evidence="1" id="KW-1133">Transmembrane helix</keyword>
<dbReference type="EMBL" id="JOJR01000052">
    <property type="protein sequence ID" value="RCN48034.1"/>
    <property type="molecule type" value="Genomic_DNA"/>
</dbReference>
<gene>
    <name evidence="2" type="ORF">ANCCAN_05860</name>
</gene>
<feature type="transmembrane region" description="Helical" evidence="1">
    <location>
        <begin position="39"/>
        <end position="60"/>
    </location>
</feature>
<proteinExistence type="predicted"/>
<feature type="transmembrane region" description="Helical" evidence="1">
    <location>
        <begin position="80"/>
        <end position="108"/>
    </location>
</feature>
<feature type="transmembrane region" description="Helical" evidence="1">
    <location>
        <begin position="6"/>
        <end position="27"/>
    </location>
</feature>
<name>A0A368GUQ1_ANCCA</name>
<reference evidence="2 3" key="1">
    <citation type="submission" date="2014-10" db="EMBL/GenBank/DDBJ databases">
        <title>Draft genome of the hookworm Ancylostoma caninum.</title>
        <authorList>
            <person name="Mitreva M."/>
        </authorList>
    </citation>
    <scope>NUCLEOTIDE SEQUENCE [LARGE SCALE GENOMIC DNA]</scope>
    <source>
        <strain evidence="2 3">Baltimore</strain>
    </source>
</reference>
<dbReference type="AlphaFoldDB" id="A0A368GUQ1"/>
<evidence type="ECO:0000313" key="2">
    <source>
        <dbReference type="EMBL" id="RCN48034.1"/>
    </source>
</evidence>
<organism evidence="2 3">
    <name type="scientific">Ancylostoma caninum</name>
    <name type="common">Dog hookworm</name>
    <dbReference type="NCBI Taxonomy" id="29170"/>
    <lineage>
        <taxon>Eukaryota</taxon>
        <taxon>Metazoa</taxon>
        <taxon>Ecdysozoa</taxon>
        <taxon>Nematoda</taxon>
        <taxon>Chromadorea</taxon>
        <taxon>Rhabditida</taxon>
        <taxon>Rhabditina</taxon>
        <taxon>Rhabditomorpha</taxon>
        <taxon>Strongyloidea</taxon>
        <taxon>Ancylostomatidae</taxon>
        <taxon>Ancylostomatinae</taxon>
        <taxon>Ancylostoma</taxon>
    </lineage>
</organism>
<dbReference type="Proteomes" id="UP000252519">
    <property type="component" value="Unassembled WGS sequence"/>
</dbReference>
<keyword evidence="3" id="KW-1185">Reference proteome</keyword>
<evidence type="ECO:0008006" key="4">
    <source>
        <dbReference type="Google" id="ProtNLM"/>
    </source>
</evidence>
<keyword evidence="1" id="KW-0812">Transmembrane</keyword>
<keyword evidence="1" id="KW-0472">Membrane</keyword>
<accession>A0A368GUQ1</accession>
<evidence type="ECO:0000256" key="1">
    <source>
        <dbReference type="SAM" id="Phobius"/>
    </source>
</evidence>
<evidence type="ECO:0000313" key="3">
    <source>
        <dbReference type="Proteomes" id="UP000252519"/>
    </source>
</evidence>
<protein>
    <recommendedName>
        <fullName evidence="4">G-protein coupled receptors family 1 profile domain-containing protein</fullName>
    </recommendedName>
</protein>
<feature type="transmembrane region" description="Helical" evidence="1">
    <location>
        <begin position="120"/>
        <end position="141"/>
    </location>
</feature>
<sequence>MSLHVALYVLNVVLNTLIIALDILIIWAALASGEIRRNLVLHIIITAMVMDIVVYMNTILHDIPSFITNTDFSVAGLRYVSVLILCSQWFSQLLFLPVLSVIHFLAIFSPTKFRSIANKHVYGANIAIVMFGFLMTGNLQFCYLISLFCPGTC</sequence>
<comment type="caution">
    <text evidence="2">The sequence shown here is derived from an EMBL/GenBank/DDBJ whole genome shotgun (WGS) entry which is preliminary data.</text>
</comment>